<comment type="similarity">
    <text evidence="1">Belongs to the LytR/CpsA/Psr (LCP) family.</text>
</comment>
<feature type="domain" description="LytR/CpsA/Psr regulator C-terminal" evidence="4">
    <location>
        <begin position="357"/>
        <end position="439"/>
    </location>
</feature>
<feature type="transmembrane region" description="Helical" evidence="2">
    <location>
        <begin position="20"/>
        <end position="40"/>
    </location>
</feature>
<evidence type="ECO:0000313" key="6">
    <source>
        <dbReference type="Proteomes" id="UP000294545"/>
    </source>
</evidence>
<name>A0A4R1ML29_9FIRM</name>
<dbReference type="OrthoDB" id="305468at2"/>
<dbReference type="RefSeq" id="WP_132282361.1">
    <property type="nucleotide sequence ID" value="NZ_SMGQ01000012.1"/>
</dbReference>
<keyword evidence="2" id="KW-0472">Membrane</keyword>
<dbReference type="AlphaFoldDB" id="A0A4R1ML29"/>
<dbReference type="InterPro" id="IPR050922">
    <property type="entry name" value="LytR/CpsA/Psr_CW_biosynth"/>
</dbReference>
<comment type="caution">
    <text evidence="5">The sequence shown here is derived from an EMBL/GenBank/DDBJ whole genome shotgun (WGS) entry which is preliminary data.</text>
</comment>
<dbReference type="Pfam" id="PF03816">
    <property type="entry name" value="LytR_cpsA_psr"/>
    <property type="match status" value="1"/>
</dbReference>
<dbReference type="NCBIfam" id="TIGR00350">
    <property type="entry name" value="lytR_cpsA_psr"/>
    <property type="match status" value="1"/>
</dbReference>
<sequence>MKKKKNKNKSLIKKFTKVFLGSMIVLFTIASIAIAGYAYIISQYEGIDMSLSDLFGLDKDKDDDNGRNIKEQVNFVVLGVDDDGYRPDAILFGMFNTTTLDIDIISIPRDTRVELQDPLYSTLVERRSNTPRVMKINGVPAYSAVNMRNEYTVEAIEDLLPIDIEVDYYVKIGLGTFREVVDMIGGVEMYVPQDMYYPDPYQDLYINLEEGQQLLNGAQAEQLVRFRSGYADQDLGRIRTQQEFMKQFANQILEERNALNIMNIATTILESAETNVALSDALLYSRFIDDFDVDRLKMTTLPGTDRYIGGVSYFIMDEEETRVLFQSIEEQYEDTNHYIDNDEDEAIEEPISSIDKNIEVLNSTNVGGLAGRVSDTLAQEGFTIVNVDNYPSGTYETTRIMVSAPNMGEDLVEFFNEPIIEVNESLSTEEIDIRIIMGSNQ</sequence>
<reference evidence="5 6" key="1">
    <citation type="submission" date="2019-03" db="EMBL/GenBank/DDBJ databases">
        <title>Genomic Encyclopedia of Type Strains, Phase IV (KMG-IV): sequencing the most valuable type-strain genomes for metagenomic binning, comparative biology and taxonomic classification.</title>
        <authorList>
            <person name="Goeker M."/>
        </authorList>
    </citation>
    <scope>NUCLEOTIDE SEQUENCE [LARGE SCALE GENOMIC DNA]</scope>
    <source>
        <strain evidence="5 6">DSM 24176</strain>
    </source>
</reference>
<dbReference type="PANTHER" id="PTHR33392">
    <property type="entry name" value="POLYISOPRENYL-TEICHOIC ACID--PEPTIDOGLYCAN TEICHOIC ACID TRANSFERASE TAGU"/>
    <property type="match status" value="1"/>
</dbReference>
<keyword evidence="2" id="KW-1133">Transmembrane helix</keyword>
<evidence type="ECO:0000256" key="1">
    <source>
        <dbReference type="ARBA" id="ARBA00006068"/>
    </source>
</evidence>
<dbReference type="EMBL" id="SMGQ01000012">
    <property type="protein sequence ID" value="TCK93456.1"/>
    <property type="molecule type" value="Genomic_DNA"/>
</dbReference>
<evidence type="ECO:0000259" key="3">
    <source>
        <dbReference type="Pfam" id="PF03816"/>
    </source>
</evidence>
<dbReference type="PANTHER" id="PTHR33392:SF6">
    <property type="entry name" value="POLYISOPRENYL-TEICHOIC ACID--PEPTIDOGLYCAN TEICHOIC ACID TRANSFERASE TAGU"/>
    <property type="match status" value="1"/>
</dbReference>
<protein>
    <submittedName>
        <fullName evidence="5">LytR family transcriptional attenuator</fullName>
    </submittedName>
</protein>
<evidence type="ECO:0000259" key="4">
    <source>
        <dbReference type="Pfam" id="PF13399"/>
    </source>
</evidence>
<keyword evidence="6" id="KW-1185">Reference proteome</keyword>
<keyword evidence="2" id="KW-0812">Transmembrane</keyword>
<dbReference type="InterPro" id="IPR027381">
    <property type="entry name" value="LytR/CpsA/Psr_C"/>
</dbReference>
<dbReference type="InterPro" id="IPR004474">
    <property type="entry name" value="LytR_CpsA_psr"/>
</dbReference>
<organism evidence="5 6">
    <name type="scientific">Natranaerovirga hydrolytica</name>
    <dbReference type="NCBI Taxonomy" id="680378"/>
    <lineage>
        <taxon>Bacteria</taxon>
        <taxon>Bacillati</taxon>
        <taxon>Bacillota</taxon>
        <taxon>Clostridia</taxon>
        <taxon>Lachnospirales</taxon>
        <taxon>Natranaerovirgaceae</taxon>
        <taxon>Natranaerovirga</taxon>
    </lineage>
</organism>
<feature type="domain" description="Cell envelope-related transcriptional attenuator" evidence="3">
    <location>
        <begin position="86"/>
        <end position="252"/>
    </location>
</feature>
<dbReference type="Gene3D" id="3.30.70.2390">
    <property type="match status" value="1"/>
</dbReference>
<evidence type="ECO:0000256" key="2">
    <source>
        <dbReference type="SAM" id="Phobius"/>
    </source>
</evidence>
<gene>
    <name evidence="5" type="ORF">EDC19_1649</name>
</gene>
<proteinExistence type="inferred from homology"/>
<dbReference type="Proteomes" id="UP000294545">
    <property type="component" value="Unassembled WGS sequence"/>
</dbReference>
<evidence type="ECO:0000313" key="5">
    <source>
        <dbReference type="EMBL" id="TCK93456.1"/>
    </source>
</evidence>
<dbReference type="Pfam" id="PF13399">
    <property type="entry name" value="LytR_C"/>
    <property type="match status" value="1"/>
</dbReference>
<dbReference type="Gene3D" id="3.40.630.190">
    <property type="entry name" value="LCP protein"/>
    <property type="match status" value="1"/>
</dbReference>
<accession>A0A4R1ML29</accession>